<dbReference type="Proteomes" id="UP001560573">
    <property type="component" value="Unassembled WGS sequence"/>
</dbReference>
<organism evidence="1 2">
    <name type="scientific">Danxiaibacter flavus</name>
    <dbReference type="NCBI Taxonomy" id="3049108"/>
    <lineage>
        <taxon>Bacteria</taxon>
        <taxon>Pseudomonadati</taxon>
        <taxon>Bacteroidota</taxon>
        <taxon>Chitinophagia</taxon>
        <taxon>Chitinophagales</taxon>
        <taxon>Chitinophagaceae</taxon>
        <taxon>Danxiaibacter</taxon>
    </lineage>
</organism>
<evidence type="ECO:0000313" key="2">
    <source>
        <dbReference type="Proteomes" id="UP001560573"/>
    </source>
</evidence>
<evidence type="ECO:0000313" key="1">
    <source>
        <dbReference type="EMBL" id="MEX6691050.1"/>
    </source>
</evidence>
<sequence length="357" mass="40805">MKFLITYIFLTLYLLTTGHTQTISTKSLIDSTLAKKITVSGFCLCQTTLTELKNLDSELQEVDVEEMDLCKEGFVQDARFVNRKGFSSKKYPGLIFQKNNNNDFIGKIRLTKDFVGLLPDGTPIDMKTLTAKGVLKIYPKFDTWKSRGCSDYWNLSNDTLSFFVKIDKSKKPQYPVDEAYYSEKPIEGIDLVVSCYSIIEKVNNKYKQLFDDPVFYVDSINVTRVELQQYQPTEIAVVTVYKDTNAIKLIGEQGKYGAVYVETKKFARSKYWNYFKSKSPDYLKNVPTAESDSSVVYILNGNVKAENFEGELSKINDTNFIELSVIDKQTLSKQYGVKDKDLGIIIKVKHTNQIPKK</sequence>
<accession>A0ABV3ZNG6</accession>
<proteinExistence type="predicted"/>
<protein>
    <submittedName>
        <fullName evidence="1">Uncharacterized protein</fullName>
    </submittedName>
</protein>
<name>A0ABV3ZNG6_9BACT</name>
<keyword evidence="2" id="KW-1185">Reference proteome</keyword>
<reference evidence="1 2" key="1">
    <citation type="submission" date="2023-07" db="EMBL/GenBank/DDBJ databases">
        <authorList>
            <person name="Lian W.-H."/>
        </authorList>
    </citation>
    <scope>NUCLEOTIDE SEQUENCE [LARGE SCALE GENOMIC DNA]</scope>
    <source>
        <strain evidence="1 2">SYSU DXS3180</strain>
    </source>
</reference>
<comment type="caution">
    <text evidence="1">The sequence shown here is derived from an EMBL/GenBank/DDBJ whole genome shotgun (WGS) entry which is preliminary data.</text>
</comment>
<dbReference type="RefSeq" id="WP_369332466.1">
    <property type="nucleotide sequence ID" value="NZ_JAULBC010000012.1"/>
</dbReference>
<dbReference type="EMBL" id="JAULBC010000012">
    <property type="protein sequence ID" value="MEX6691050.1"/>
    <property type="molecule type" value="Genomic_DNA"/>
</dbReference>
<gene>
    <name evidence="1" type="ORF">QTN47_26310</name>
</gene>